<gene>
    <name evidence="2" type="ORF">PARMNEM_LOCUS2226</name>
</gene>
<protein>
    <submittedName>
        <fullName evidence="2">Uncharacterized protein</fullName>
    </submittedName>
</protein>
<sequence>MLNGDNDKNLTAVGLASDSAIVSSSASKEEKEGKKSLCMQPLPGTLPERANQLSKAARALLMRLLERDPKVRMRSLRQLQQSAFYMGFNIEHVKARKMSPKLILERYFKQNGEMDEASCEADKQDFVTFDQAAVIEN</sequence>
<comment type="caution">
    <text evidence="2">The sequence shown here is derived from an EMBL/GenBank/DDBJ whole genome shotgun (WGS) entry which is preliminary data.</text>
</comment>
<evidence type="ECO:0000256" key="1">
    <source>
        <dbReference type="SAM" id="MobiDB-lite"/>
    </source>
</evidence>
<keyword evidence="3" id="KW-1185">Reference proteome</keyword>
<evidence type="ECO:0000313" key="2">
    <source>
        <dbReference type="EMBL" id="CAK1580422.1"/>
    </source>
</evidence>
<name>A0AAV1KE93_9NEOP</name>
<dbReference type="EMBL" id="CAVLGL010000013">
    <property type="protein sequence ID" value="CAK1580422.1"/>
    <property type="molecule type" value="Genomic_DNA"/>
</dbReference>
<organism evidence="2 3">
    <name type="scientific">Parnassius mnemosyne</name>
    <name type="common">clouded apollo</name>
    <dbReference type="NCBI Taxonomy" id="213953"/>
    <lineage>
        <taxon>Eukaryota</taxon>
        <taxon>Metazoa</taxon>
        <taxon>Ecdysozoa</taxon>
        <taxon>Arthropoda</taxon>
        <taxon>Hexapoda</taxon>
        <taxon>Insecta</taxon>
        <taxon>Pterygota</taxon>
        <taxon>Neoptera</taxon>
        <taxon>Endopterygota</taxon>
        <taxon>Lepidoptera</taxon>
        <taxon>Glossata</taxon>
        <taxon>Ditrysia</taxon>
        <taxon>Papilionoidea</taxon>
        <taxon>Papilionidae</taxon>
        <taxon>Parnassiinae</taxon>
        <taxon>Parnassini</taxon>
        <taxon>Parnassius</taxon>
        <taxon>Driopa</taxon>
    </lineage>
</organism>
<dbReference type="Gene3D" id="1.10.510.10">
    <property type="entry name" value="Transferase(Phosphotransferase) domain 1"/>
    <property type="match status" value="1"/>
</dbReference>
<evidence type="ECO:0000313" key="3">
    <source>
        <dbReference type="Proteomes" id="UP001314205"/>
    </source>
</evidence>
<feature type="region of interest" description="Disordered" evidence="1">
    <location>
        <begin position="24"/>
        <end position="48"/>
    </location>
</feature>
<proteinExistence type="predicted"/>
<dbReference type="AlphaFoldDB" id="A0AAV1KE93"/>
<dbReference type="Proteomes" id="UP001314205">
    <property type="component" value="Unassembled WGS sequence"/>
</dbReference>
<accession>A0AAV1KE93</accession>
<reference evidence="2 3" key="1">
    <citation type="submission" date="2023-11" db="EMBL/GenBank/DDBJ databases">
        <authorList>
            <person name="Hedman E."/>
            <person name="Englund M."/>
            <person name="Stromberg M."/>
            <person name="Nyberg Akerstrom W."/>
            <person name="Nylinder S."/>
            <person name="Jareborg N."/>
            <person name="Kallberg Y."/>
            <person name="Kronander E."/>
        </authorList>
    </citation>
    <scope>NUCLEOTIDE SEQUENCE [LARGE SCALE GENOMIC DNA]</scope>
</reference>